<dbReference type="InterPro" id="IPR001789">
    <property type="entry name" value="Sig_transdc_resp-reg_receiver"/>
</dbReference>
<evidence type="ECO:0000256" key="1">
    <source>
        <dbReference type="ARBA" id="ARBA00022553"/>
    </source>
</evidence>
<evidence type="ECO:0000256" key="4">
    <source>
        <dbReference type="ARBA" id="ARBA00023163"/>
    </source>
</evidence>
<dbReference type="InterPro" id="IPR058245">
    <property type="entry name" value="NreC/VraR/RcsB-like_REC"/>
</dbReference>
<keyword evidence="1 5" id="KW-0597">Phosphoprotein</keyword>
<dbReference type="Pfam" id="PF00196">
    <property type="entry name" value="GerE"/>
    <property type="match status" value="1"/>
</dbReference>
<dbReference type="RefSeq" id="WP_350396773.1">
    <property type="nucleotide sequence ID" value="NZ_JBELQE010000110.1"/>
</dbReference>
<feature type="domain" description="Response regulatory" evidence="7">
    <location>
        <begin position="22"/>
        <end position="138"/>
    </location>
</feature>
<name>A0ABV1QSU0_9HYPH</name>
<evidence type="ECO:0000256" key="5">
    <source>
        <dbReference type="PROSITE-ProRule" id="PRU00169"/>
    </source>
</evidence>
<keyword evidence="3" id="KW-0238">DNA-binding</keyword>
<dbReference type="Proteomes" id="UP001480955">
    <property type="component" value="Unassembled WGS sequence"/>
</dbReference>
<reference evidence="8 9" key="1">
    <citation type="submission" date="2024-06" db="EMBL/GenBank/DDBJ databases">
        <authorList>
            <person name="Campbell A.G."/>
        </authorList>
    </citation>
    <scope>NUCLEOTIDE SEQUENCE [LARGE SCALE GENOMIC DNA]</scope>
    <source>
        <strain evidence="8 9">EM12</strain>
    </source>
</reference>
<evidence type="ECO:0000313" key="8">
    <source>
        <dbReference type="EMBL" id="MER2252481.1"/>
    </source>
</evidence>
<proteinExistence type="predicted"/>
<dbReference type="CDD" id="cd17535">
    <property type="entry name" value="REC_NarL-like"/>
    <property type="match status" value="1"/>
</dbReference>
<dbReference type="SMART" id="SM00421">
    <property type="entry name" value="HTH_LUXR"/>
    <property type="match status" value="1"/>
</dbReference>
<dbReference type="SMART" id="SM00448">
    <property type="entry name" value="REC"/>
    <property type="match status" value="1"/>
</dbReference>
<evidence type="ECO:0000256" key="3">
    <source>
        <dbReference type="ARBA" id="ARBA00023125"/>
    </source>
</evidence>
<dbReference type="PANTHER" id="PTHR43214:SF41">
    <property type="entry name" value="NITRATE_NITRITE RESPONSE REGULATOR PROTEIN NARP"/>
    <property type="match status" value="1"/>
</dbReference>
<dbReference type="SUPFAM" id="SSF52172">
    <property type="entry name" value="CheY-like"/>
    <property type="match status" value="1"/>
</dbReference>
<organism evidence="8 9">
    <name type="scientific">Methylorubrum podarium</name>
    <dbReference type="NCBI Taxonomy" id="200476"/>
    <lineage>
        <taxon>Bacteria</taxon>
        <taxon>Pseudomonadati</taxon>
        <taxon>Pseudomonadota</taxon>
        <taxon>Alphaproteobacteria</taxon>
        <taxon>Hyphomicrobiales</taxon>
        <taxon>Methylobacteriaceae</taxon>
        <taxon>Methylorubrum</taxon>
    </lineage>
</organism>
<dbReference type="InterPro" id="IPR011006">
    <property type="entry name" value="CheY-like_superfamily"/>
</dbReference>
<accession>A0ABV1QSU0</accession>
<protein>
    <submittedName>
        <fullName evidence="8">Response regulator transcription factor</fullName>
    </submittedName>
</protein>
<gene>
    <name evidence="8" type="ORF">ABS772_21385</name>
</gene>
<keyword evidence="2" id="KW-0805">Transcription regulation</keyword>
<comment type="caution">
    <text evidence="8">The sequence shown here is derived from an EMBL/GenBank/DDBJ whole genome shotgun (WGS) entry which is preliminary data.</text>
</comment>
<sequence>MQIKKIASDNLPSGLCAEAAVRIVIADDHHVVRRGVRAILECRASWEVVAEAVDGAEALEIVEAEKPDVAIIDYSLPIMNGAQLTKRIRAISPQTEVLIFTMHDSEVLIRDVLKAGAKGYLVKSDAEDLLVRAVEALSRRQPYVTDWFNRALLDRYLASPEEPGELTCLTAREREVVQLVAEGNSSKGVSQVLDISPKTVETYRASAMHKLGLKTTAALVRYAIRNKLVEP</sequence>
<evidence type="ECO:0000256" key="2">
    <source>
        <dbReference type="ARBA" id="ARBA00023015"/>
    </source>
</evidence>
<dbReference type="PRINTS" id="PR00038">
    <property type="entry name" value="HTHLUXR"/>
</dbReference>
<feature type="modified residue" description="4-aspartylphosphate" evidence="5">
    <location>
        <position position="73"/>
    </location>
</feature>
<feature type="domain" description="HTH luxR-type" evidence="6">
    <location>
        <begin position="162"/>
        <end position="227"/>
    </location>
</feature>
<evidence type="ECO:0000259" key="7">
    <source>
        <dbReference type="PROSITE" id="PS50110"/>
    </source>
</evidence>
<evidence type="ECO:0000259" key="6">
    <source>
        <dbReference type="PROSITE" id="PS50043"/>
    </source>
</evidence>
<dbReference type="InterPro" id="IPR039420">
    <property type="entry name" value="WalR-like"/>
</dbReference>
<evidence type="ECO:0000313" key="9">
    <source>
        <dbReference type="Proteomes" id="UP001480955"/>
    </source>
</evidence>
<dbReference type="PANTHER" id="PTHR43214">
    <property type="entry name" value="TWO-COMPONENT RESPONSE REGULATOR"/>
    <property type="match status" value="1"/>
</dbReference>
<dbReference type="PROSITE" id="PS50110">
    <property type="entry name" value="RESPONSE_REGULATORY"/>
    <property type="match status" value="1"/>
</dbReference>
<dbReference type="InterPro" id="IPR000792">
    <property type="entry name" value="Tscrpt_reg_LuxR_C"/>
</dbReference>
<keyword evidence="4" id="KW-0804">Transcription</keyword>
<dbReference type="CDD" id="cd06170">
    <property type="entry name" value="LuxR_C_like"/>
    <property type="match status" value="1"/>
</dbReference>
<dbReference type="PROSITE" id="PS50043">
    <property type="entry name" value="HTH_LUXR_2"/>
    <property type="match status" value="1"/>
</dbReference>
<dbReference type="SUPFAM" id="SSF46894">
    <property type="entry name" value="C-terminal effector domain of the bipartite response regulators"/>
    <property type="match status" value="1"/>
</dbReference>
<keyword evidence="9" id="KW-1185">Reference proteome</keyword>
<dbReference type="EMBL" id="JBELQE010000110">
    <property type="protein sequence ID" value="MER2252481.1"/>
    <property type="molecule type" value="Genomic_DNA"/>
</dbReference>
<dbReference type="InterPro" id="IPR016032">
    <property type="entry name" value="Sig_transdc_resp-reg_C-effctor"/>
</dbReference>
<dbReference type="Gene3D" id="3.40.50.2300">
    <property type="match status" value="1"/>
</dbReference>
<dbReference type="PROSITE" id="PS00622">
    <property type="entry name" value="HTH_LUXR_1"/>
    <property type="match status" value="1"/>
</dbReference>
<dbReference type="Pfam" id="PF00072">
    <property type="entry name" value="Response_reg"/>
    <property type="match status" value="1"/>
</dbReference>